<name>A0AAX3ED58_PAEUR</name>
<keyword evidence="2" id="KW-1185">Reference proteome</keyword>
<proteinExistence type="predicted"/>
<evidence type="ECO:0000313" key="1">
    <source>
        <dbReference type="EMBL" id="UYV95991.1"/>
    </source>
</evidence>
<dbReference type="EMBL" id="CP101185">
    <property type="protein sequence ID" value="UYV95991.1"/>
    <property type="molecule type" value="Genomic_DNA"/>
</dbReference>
<organism evidence="1 2">
    <name type="scientific">Paenarthrobacter ureafaciens</name>
    <dbReference type="NCBI Taxonomy" id="37931"/>
    <lineage>
        <taxon>Bacteria</taxon>
        <taxon>Bacillati</taxon>
        <taxon>Actinomycetota</taxon>
        <taxon>Actinomycetes</taxon>
        <taxon>Micrococcales</taxon>
        <taxon>Micrococcaceae</taxon>
        <taxon>Paenarthrobacter</taxon>
    </lineage>
</organism>
<evidence type="ECO:0000313" key="2">
    <source>
        <dbReference type="Proteomes" id="UP001163293"/>
    </source>
</evidence>
<accession>A0AAX3ED58</accession>
<protein>
    <submittedName>
        <fullName evidence="1">Uncharacterized protein</fullName>
    </submittedName>
</protein>
<gene>
    <name evidence="1" type="ORF">NL394_12960</name>
</gene>
<dbReference type="AlphaFoldDB" id="A0AAX3ED58"/>
<dbReference type="RefSeq" id="WP_069695007.1">
    <property type="nucleotide sequence ID" value="NZ_CP043010.1"/>
</dbReference>
<reference evidence="1" key="1">
    <citation type="submission" date="2022-07" db="EMBL/GenBank/DDBJ databases">
        <authorList>
            <person name="Wu T."/>
        </authorList>
    </citation>
    <scope>NUCLEOTIDE SEQUENCE</scope>
    <source>
        <strain evidence="1">SD-1</strain>
    </source>
</reference>
<dbReference type="Proteomes" id="UP001163293">
    <property type="component" value="Chromosome"/>
</dbReference>
<sequence>MSNRTPVPDALFDADLCQPLGREDWVDRFKWVIDDGLVVHAPVTWTWTCPACGESGVMPDGPDLLADLHGSQHAEGPFGAIVPLEIEAVRAFAE</sequence>